<gene>
    <name evidence="2" type="ORF">B0I24_1134</name>
    <name evidence="3" type="ORF">CWE07_12330</name>
</gene>
<dbReference type="Proteomes" id="UP000287865">
    <property type="component" value="Unassembled WGS sequence"/>
</dbReference>
<dbReference type="Proteomes" id="UP000249203">
    <property type="component" value="Unassembled WGS sequence"/>
</dbReference>
<keyword evidence="5" id="KW-1185">Reference proteome</keyword>
<dbReference type="AlphaFoldDB" id="A0A327WYL3"/>
<protein>
    <submittedName>
        <fullName evidence="2">Transposase</fullName>
    </submittedName>
</protein>
<reference evidence="3 5" key="1">
    <citation type="journal article" date="2018" name="Front. Microbiol.">
        <title>Genome-Based Analysis Reveals the Taxonomy and Diversity of the Family Idiomarinaceae.</title>
        <authorList>
            <person name="Liu Y."/>
            <person name="Lai Q."/>
            <person name="Shao Z."/>
        </authorList>
    </citation>
    <scope>NUCLEOTIDE SEQUENCE [LARGE SCALE GENOMIC DNA]</scope>
    <source>
        <strain evidence="3 5">CF12-14</strain>
    </source>
</reference>
<accession>A0A327WYL3</accession>
<dbReference type="InterPro" id="IPR002514">
    <property type="entry name" value="Transposase_8"/>
</dbReference>
<dbReference type="Gene3D" id="1.10.10.60">
    <property type="entry name" value="Homeodomain-like"/>
    <property type="match status" value="1"/>
</dbReference>
<dbReference type="SUPFAM" id="SSF46689">
    <property type="entry name" value="Homeodomain-like"/>
    <property type="match status" value="1"/>
</dbReference>
<dbReference type="GO" id="GO:0004803">
    <property type="term" value="F:transposase activity"/>
    <property type="evidence" value="ECO:0007669"/>
    <property type="project" value="InterPro"/>
</dbReference>
<comment type="similarity">
    <text evidence="1">Belongs to the transposase 8 family.</text>
</comment>
<dbReference type="OrthoDB" id="9810995at2"/>
<reference evidence="2 4" key="2">
    <citation type="submission" date="2018-06" db="EMBL/GenBank/DDBJ databases">
        <title>Genomic Encyclopedia of Type Strains, Phase III (KMG-III): the genomes of soil and plant-associated and newly described type strains.</title>
        <authorList>
            <person name="Whitman W."/>
        </authorList>
    </citation>
    <scope>NUCLEOTIDE SEQUENCE [LARGE SCALE GENOMIC DNA]</scope>
    <source>
        <strain evidence="2 4">CGMCC 1.15366</strain>
    </source>
</reference>
<evidence type="ECO:0000313" key="3">
    <source>
        <dbReference type="EMBL" id="RUO20544.1"/>
    </source>
</evidence>
<sequence>MTRRPKGNFSPEFRLEAAQLVVDQNYTVREAAEAMNVGHSTMDKWVRQLRKERDGESPRATPMTPEQLKIRELEKRIRDIEMEKDILKKATEALLLHPANLIAQNISVTDKPVLR</sequence>
<evidence type="ECO:0000256" key="1">
    <source>
        <dbReference type="ARBA" id="ARBA00009964"/>
    </source>
</evidence>
<dbReference type="InterPro" id="IPR051839">
    <property type="entry name" value="RD_transcriptional_regulator"/>
</dbReference>
<dbReference type="PANTHER" id="PTHR33215:SF12">
    <property type="entry name" value="TRANSPOSASE INSN FOR INSERTION SEQUENCE ELEMENT IS911A-RELATED"/>
    <property type="match status" value="1"/>
</dbReference>
<dbReference type="EMBL" id="PIPK01000013">
    <property type="protein sequence ID" value="RUO20544.1"/>
    <property type="molecule type" value="Genomic_DNA"/>
</dbReference>
<evidence type="ECO:0000313" key="2">
    <source>
        <dbReference type="EMBL" id="RAJ94852.1"/>
    </source>
</evidence>
<comment type="caution">
    <text evidence="2">The sequence shown here is derived from an EMBL/GenBank/DDBJ whole genome shotgun (WGS) entry which is preliminary data.</text>
</comment>
<evidence type="ECO:0000313" key="5">
    <source>
        <dbReference type="Proteomes" id="UP000287865"/>
    </source>
</evidence>
<name>A0A327WYL3_9GAMM</name>
<proteinExistence type="inferred from homology"/>
<dbReference type="InterPro" id="IPR009057">
    <property type="entry name" value="Homeodomain-like_sf"/>
</dbReference>
<organism evidence="2 4">
    <name type="scientific">Aliidiomarina maris</name>
    <dbReference type="NCBI Taxonomy" id="531312"/>
    <lineage>
        <taxon>Bacteria</taxon>
        <taxon>Pseudomonadati</taxon>
        <taxon>Pseudomonadota</taxon>
        <taxon>Gammaproteobacteria</taxon>
        <taxon>Alteromonadales</taxon>
        <taxon>Idiomarinaceae</taxon>
        <taxon>Aliidiomarina</taxon>
    </lineage>
</organism>
<dbReference type="Pfam" id="PF01527">
    <property type="entry name" value="HTH_Tnp_1"/>
    <property type="match status" value="1"/>
</dbReference>
<dbReference type="GO" id="GO:0006313">
    <property type="term" value="P:DNA transposition"/>
    <property type="evidence" value="ECO:0007669"/>
    <property type="project" value="InterPro"/>
</dbReference>
<dbReference type="PANTHER" id="PTHR33215">
    <property type="entry name" value="PROTEIN DISTAL ANTENNA"/>
    <property type="match status" value="1"/>
</dbReference>
<evidence type="ECO:0000313" key="4">
    <source>
        <dbReference type="Proteomes" id="UP000249203"/>
    </source>
</evidence>
<dbReference type="EMBL" id="QLMD01000013">
    <property type="protein sequence ID" value="RAJ94852.1"/>
    <property type="molecule type" value="Genomic_DNA"/>
</dbReference>
<dbReference type="GO" id="GO:0003677">
    <property type="term" value="F:DNA binding"/>
    <property type="evidence" value="ECO:0007669"/>
    <property type="project" value="InterPro"/>
</dbReference>